<protein>
    <recommendedName>
        <fullName evidence="9">Rx N-terminal domain-containing protein</fullName>
    </recommendedName>
</protein>
<evidence type="ECO:0000259" key="5">
    <source>
        <dbReference type="Pfam" id="PF18052"/>
    </source>
</evidence>
<keyword evidence="1" id="KW-0677">Repeat</keyword>
<proteinExistence type="predicted"/>
<dbReference type="InterPro" id="IPR041118">
    <property type="entry name" value="Rx_N"/>
</dbReference>
<evidence type="ECO:0000256" key="1">
    <source>
        <dbReference type="ARBA" id="ARBA00022737"/>
    </source>
</evidence>
<name>A0A7J6G8J7_CANSA</name>
<evidence type="ECO:0000256" key="4">
    <source>
        <dbReference type="ARBA" id="ARBA00022840"/>
    </source>
</evidence>
<feature type="domain" description="Disease resistance N-terminal" evidence="5">
    <location>
        <begin position="5"/>
        <end position="59"/>
    </location>
</feature>
<evidence type="ECO:0008006" key="9">
    <source>
        <dbReference type="Google" id="ProtNLM"/>
    </source>
</evidence>
<evidence type="ECO:0000313" key="8">
    <source>
        <dbReference type="Proteomes" id="UP000525078"/>
    </source>
</evidence>
<dbReference type="GO" id="GO:0005524">
    <property type="term" value="F:ATP binding"/>
    <property type="evidence" value="ECO:0007669"/>
    <property type="project" value="UniProtKB-KW"/>
</dbReference>
<evidence type="ECO:0000256" key="3">
    <source>
        <dbReference type="ARBA" id="ARBA00022821"/>
    </source>
</evidence>
<dbReference type="InterPro" id="IPR032675">
    <property type="entry name" value="LRR_dom_sf"/>
</dbReference>
<evidence type="ECO:0000313" key="7">
    <source>
        <dbReference type="EMBL" id="KAF4379296.1"/>
    </source>
</evidence>
<accession>A0A7J6G8J7</accession>
<dbReference type="EMBL" id="JAATIP010000069">
    <property type="protein sequence ID" value="KAF4379296.1"/>
    <property type="molecule type" value="Genomic_DNA"/>
</dbReference>
<dbReference type="PANTHER" id="PTHR36766">
    <property type="entry name" value="PLANT BROAD-SPECTRUM MILDEW RESISTANCE PROTEIN RPW8"/>
    <property type="match status" value="1"/>
</dbReference>
<dbReference type="Gene3D" id="3.80.10.10">
    <property type="entry name" value="Ribonuclease Inhibitor"/>
    <property type="match status" value="1"/>
</dbReference>
<sequence length="475" mass="54483">MAESVVTFLLKKLSSLLEDEVKLMRGFRNDVAFVKNELDRIRAFLHSADAAEDEMRKSKCGLSKLERNDARLLEDAQLVGIESQKQHLLSFLMENTSQLQVAAVLEWEGWQNTLVNTVYGDLKVKTHFIKSKLGLLFRNRFIEEIEGRSLEEVGHGCFNELINRSLLQVTERYLDGRANSCRVHDILRETMLLKSKDQSFATITNKESSRRLPKSVRRLWSRLVKVLDCTSVPMTTFPKDITKAIPFTIPVFKRHQCILKLGAEHVDALFSSIHELKFLSSLRLDSRTEDEVLNLKFKSFSSLRLLQRLYITGRVEKSLEGLQNLTNLSRLRLTGCRLQVDPLESLKNLPNLVLLAFLKGAYDGESLCFKAGSFLKLEKLYVVEMDNLRRLIVEDKALTHLKVMSLENCKLLNKLPVGIEYLRSLEYLYLVDLCVELTETIYSGSQHENYLKVKHISSVFIGQGNLETGVQGRWL</sequence>
<keyword evidence="2" id="KW-0547">Nucleotide-binding</keyword>
<feature type="domain" description="Disease resistance protein winged helix" evidence="6">
    <location>
        <begin position="140"/>
        <end position="188"/>
    </location>
</feature>
<dbReference type="Proteomes" id="UP000525078">
    <property type="component" value="Unassembled WGS sequence"/>
</dbReference>
<organism evidence="7 8">
    <name type="scientific">Cannabis sativa</name>
    <name type="common">Hemp</name>
    <name type="synonym">Marijuana</name>
    <dbReference type="NCBI Taxonomy" id="3483"/>
    <lineage>
        <taxon>Eukaryota</taxon>
        <taxon>Viridiplantae</taxon>
        <taxon>Streptophyta</taxon>
        <taxon>Embryophyta</taxon>
        <taxon>Tracheophyta</taxon>
        <taxon>Spermatophyta</taxon>
        <taxon>Magnoliopsida</taxon>
        <taxon>eudicotyledons</taxon>
        <taxon>Gunneridae</taxon>
        <taxon>Pentapetalae</taxon>
        <taxon>rosids</taxon>
        <taxon>fabids</taxon>
        <taxon>Rosales</taxon>
        <taxon>Cannabaceae</taxon>
        <taxon>Cannabis</taxon>
    </lineage>
</organism>
<reference evidence="7 8" key="1">
    <citation type="journal article" date="2020" name="bioRxiv">
        <title>Sequence and annotation of 42 cannabis genomes reveals extensive copy number variation in cannabinoid synthesis and pathogen resistance genes.</title>
        <authorList>
            <person name="Mckernan K.J."/>
            <person name="Helbert Y."/>
            <person name="Kane L.T."/>
            <person name="Ebling H."/>
            <person name="Zhang L."/>
            <person name="Liu B."/>
            <person name="Eaton Z."/>
            <person name="Mclaughlin S."/>
            <person name="Kingan S."/>
            <person name="Baybayan P."/>
            <person name="Concepcion G."/>
            <person name="Jordan M."/>
            <person name="Riva A."/>
            <person name="Barbazuk W."/>
            <person name="Harkins T."/>
        </authorList>
    </citation>
    <scope>NUCLEOTIDE SEQUENCE [LARGE SCALE GENOMIC DNA]</scope>
    <source>
        <strain evidence="8">cv. Jamaican Lion 4</strain>
        <tissue evidence="7">Leaf</tissue>
    </source>
</reference>
<dbReference type="InterPro" id="IPR058922">
    <property type="entry name" value="WHD_DRP"/>
</dbReference>
<evidence type="ECO:0000259" key="6">
    <source>
        <dbReference type="Pfam" id="PF23559"/>
    </source>
</evidence>
<evidence type="ECO:0000256" key="2">
    <source>
        <dbReference type="ARBA" id="ARBA00022741"/>
    </source>
</evidence>
<dbReference type="SUPFAM" id="SSF52047">
    <property type="entry name" value="RNI-like"/>
    <property type="match status" value="1"/>
</dbReference>
<dbReference type="Pfam" id="PF18052">
    <property type="entry name" value="Rx_N"/>
    <property type="match status" value="1"/>
</dbReference>
<dbReference type="Gene3D" id="1.20.5.4130">
    <property type="match status" value="1"/>
</dbReference>
<gene>
    <name evidence="7" type="ORF">F8388_013514</name>
</gene>
<dbReference type="AlphaFoldDB" id="A0A7J6G8J7"/>
<keyword evidence="4" id="KW-0067">ATP-binding</keyword>
<dbReference type="GO" id="GO:0006952">
    <property type="term" value="P:defense response"/>
    <property type="evidence" value="ECO:0007669"/>
    <property type="project" value="UniProtKB-KW"/>
</dbReference>
<keyword evidence="3" id="KW-0611">Plant defense</keyword>
<dbReference type="Pfam" id="PF23559">
    <property type="entry name" value="WHD_DRP"/>
    <property type="match status" value="1"/>
</dbReference>
<comment type="caution">
    <text evidence="7">The sequence shown here is derived from an EMBL/GenBank/DDBJ whole genome shotgun (WGS) entry which is preliminary data.</text>
</comment>